<keyword evidence="3" id="KW-0949">S-adenosyl-L-methionine</keyword>
<evidence type="ECO:0000256" key="2">
    <source>
        <dbReference type="ARBA" id="ARBA00022679"/>
    </source>
</evidence>
<dbReference type="PANTHER" id="PTHR13271:SF47">
    <property type="entry name" value="ACTIN-HISTIDINE N-METHYLTRANSFERASE"/>
    <property type="match status" value="1"/>
</dbReference>
<dbReference type="OrthoDB" id="341421at2759"/>
<dbReference type="InterPro" id="IPR050600">
    <property type="entry name" value="SETD3_SETD6_MTase"/>
</dbReference>
<accession>A0A9P5YA79</accession>
<evidence type="ECO:0000313" key="5">
    <source>
        <dbReference type="Proteomes" id="UP000807353"/>
    </source>
</evidence>
<dbReference type="AlphaFoldDB" id="A0A9P5YA79"/>
<evidence type="ECO:0008006" key="6">
    <source>
        <dbReference type="Google" id="ProtNLM"/>
    </source>
</evidence>
<dbReference type="GO" id="GO:0032259">
    <property type="term" value="P:methylation"/>
    <property type="evidence" value="ECO:0007669"/>
    <property type="project" value="UniProtKB-KW"/>
</dbReference>
<keyword evidence="1" id="KW-0489">Methyltransferase</keyword>
<evidence type="ECO:0000256" key="1">
    <source>
        <dbReference type="ARBA" id="ARBA00022603"/>
    </source>
</evidence>
<dbReference type="InterPro" id="IPR046341">
    <property type="entry name" value="SET_dom_sf"/>
</dbReference>
<dbReference type="CDD" id="cd19177">
    <property type="entry name" value="SET_SETD4"/>
    <property type="match status" value="1"/>
</dbReference>
<dbReference type="GO" id="GO:0016279">
    <property type="term" value="F:protein-lysine N-methyltransferase activity"/>
    <property type="evidence" value="ECO:0007669"/>
    <property type="project" value="InterPro"/>
</dbReference>
<sequence length="454" mass="52114">MSPDHPCWNYLLEWLVKHGMDTSSRNLKVEVRETSRAGYGLFALCDIAPSSSLFTIPATALLNVSTLSPHYPPIQPPLTAVQLLSLHLLRFRPKTSQRSLDPLFGPYISILPGHFDSHPLTWLWKKTKQPFGANLYLRLICDIPPSVLLSLTHVFDRFQSDWETICQYLSKHHDVFPRKFELLESDFLWAWLNVNTRCVYHQLMPSQSHSDNLTLCPILDFANHTTGKIRMTTLSQAHEGFRNIIGGNFTLLTPSSIVTQEHDELYLMYGAHSNRKLFVDYGFVNRTLDGGGEVDIQEPIQALFTGRGDLGKWMKYQLVESGYWGDWTLHSYPPPAHPSYRVIMALRLYHVFPPTSDQVPPDANDIILPWVYVLQGKQDFLSEENENAWRRTLLQLSDRLASRAILMTTEAFSDDNENGPEWFREMREAIRFLWEEELHVASGVSASIIQGLQF</sequence>
<organism evidence="4 5">
    <name type="scientific">Collybia nuda</name>
    <dbReference type="NCBI Taxonomy" id="64659"/>
    <lineage>
        <taxon>Eukaryota</taxon>
        <taxon>Fungi</taxon>
        <taxon>Dikarya</taxon>
        <taxon>Basidiomycota</taxon>
        <taxon>Agaricomycotina</taxon>
        <taxon>Agaricomycetes</taxon>
        <taxon>Agaricomycetidae</taxon>
        <taxon>Agaricales</taxon>
        <taxon>Tricholomatineae</taxon>
        <taxon>Clitocybaceae</taxon>
        <taxon>Collybia</taxon>
    </lineage>
</organism>
<evidence type="ECO:0000256" key="3">
    <source>
        <dbReference type="ARBA" id="ARBA00022691"/>
    </source>
</evidence>
<gene>
    <name evidence="4" type="ORF">BDZ94DRAFT_1215871</name>
</gene>
<dbReference type="Gene3D" id="3.90.1410.10">
    <property type="entry name" value="set domain protein methyltransferase, domain 1"/>
    <property type="match status" value="1"/>
</dbReference>
<name>A0A9P5YA79_9AGAR</name>
<proteinExistence type="predicted"/>
<reference evidence="4" key="1">
    <citation type="submission" date="2020-11" db="EMBL/GenBank/DDBJ databases">
        <authorList>
            <consortium name="DOE Joint Genome Institute"/>
            <person name="Ahrendt S."/>
            <person name="Riley R."/>
            <person name="Andreopoulos W."/>
            <person name="Labutti K."/>
            <person name="Pangilinan J."/>
            <person name="Ruiz-Duenas F.J."/>
            <person name="Barrasa J.M."/>
            <person name="Sanchez-Garcia M."/>
            <person name="Camarero S."/>
            <person name="Miyauchi S."/>
            <person name="Serrano A."/>
            <person name="Linde D."/>
            <person name="Babiker R."/>
            <person name="Drula E."/>
            <person name="Ayuso-Fernandez I."/>
            <person name="Pacheco R."/>
            <person name="Padilla G."/>
            <person name="Ferreira P."/>
            <person name="Barriuso J."/>
            <person name="Kellner H."/>
            <person name="Castanera R."/>
            <person name="Alfaro M."/>
            <person name="Ramirez L."/>
            <person name="Pisabarro A.G."/>
            <person name="Kuo A."/>
            <person name="Tritt A."/>
            <person name="Lipzen A."/>
            <person name="He G."/>
            <person name="Yan M."/>
            <person name="Ng V."/>
            <person name="Cullen D."/>
            <person name="Martin F."/>
            <person name="Rosso M.-N."/>
            <person name="Henrissat B."/>
            <person name="Hibbett D."/>
            <person name="Martinez A.T."/>
            <person name="Grigoriev I.V."/>
        </authorList>
    </citation>
    <scope>NUCLEOTIDE SEQUENCE</scope>
    <source>
        <strain evidence="4">CBS 247.69</strain>
    </source>
</reference>
<dbReference type="InterPro" id="IPR044429">
    <property type="entry name" value="SETD4_SET"/>
</dbReference>
<protein>
    <recommendedName>
        <fullName evidence="6">SET domain-containing protein</fullName>
    </recommendedName>
</protein>
<dbReference type="Proteomes" id="UP000807353">
    <property type="component" value="Unassembled WGS sequence"/>
</dbReference>
<keyword evidence="2" id="KW-0808">Transferase</keyword>
<evidence type="ECO:0000313" key="4">
    <source>
        <dbReference type="EMBL" id="KAF9464681.1"/>
    </source>
</evidence>
<comment type="caution">
    <text evidence="4">The sequence shown here is derived from an EMBL/GenBank/DDBJ whole genome shotgun (WGS) entry which is preliminary data.</text>
</comment>
<dbReference type="EMBL" id="MU150252">
    <property type="protein sequence ID" value="KAF9464681.1"/>
    <property type="molecule type" value="Genomic_DNA"/>
</dbReference>
<keyword evidence="5" id="KW-1185">Reference proteome</keyword>
<dbReference type="PANTHER" id="PTHR13271">
    <property type="entry name" value="UNCHARACTERIZED PUTATIVE METHYLTRANSFERASE"/>
    <property type="match status" value="1"/>
</dbReference>
<dbReference type="SUPFAM" id="SSF82199">
    <property type="entry name" value="SET domain"/>
    <property type="match status" value="1"/>
</dbReference>